<evidence type="ECO:0000256" key="1">
    <source>
        <dbReference type="SAM" id="MobiDB-lite"/>
    </source>
</evidence>
<feature type="region of interest" description="Disordered" evidence="1">
    <location>
        <begin position="157"/>
        <end position="179"/>
    </location>
</feature>
<gene>
    <name evidence="2" type="ORF">D2L64_14595</name>
</gene>
<accession>A0A418MU27</accession>
<dbReference type="Proteomes" id="UP000283832">
    <property type="component" value="Unassembled WGS sequence"/>
</dbReference>
<feature type="compositionally biased region" description="Basic residues" evidence="1">
    <location>
        <begin position="76"/>
        <end position="101"/>
    </location>
</feature>
<sequence>MVGAARLPQPVGRPRWPAGPAVTGPRVTGPRVTGPRGEVTGCRTGFGVRSRVGRPAAPSPRLLRVARAAAPDRGVRRPGRPAVAHRRVPRGGRRAAGRRLGNHPAVGGRRNRSVRTGAAAPWHDLADRETSGGAGRHTGNRWGVAGQRYHRLLAVGFGGAAPPGPSTARRCTGRACGDR</sequence>
<feature type="region of interest" description="Disordered" evidence="1">
    <location>
        <begin position="70"/>
        <end position="118"/>
    </location>
</feature>
<dbReference type="AlphaFoldDB" id="A0A418MU27"/>
<evidence type="ECO:0000313" key="3">
    <source>
        <dbReference type="Proteomes" id="UP000283832"/>
    </source>
</evidence>
<evidence type="ECO:0000313" key="2">
    <source>
        <dbReference type="EMBL" id="RIV37798.1"/>
    </source>
</evidence>
<feature type="region of interest" description="Disordered" evidence="1">
    <location>
        <begin position="1"/>
        <end position="56"/>
    </location>
</feature>
<dbReference type="EMBL" id="QXEC01000012">
    <property type="protein sequence ID" value="RIV37798.1"/>
    <property type="molecule type" value="Genomic_DNA"/>
</dbReference>
<name>A0A418MU27_9ACTN</name>
<proteinExistence type="predicted"/>
<organism evidence="2 3">
    <name type="scientific">Micromonospora radicis</name>
    <dbReference type="NCBI Taxonomy" id="1894971"/>
    <lineage>
        <taxon>Bacteria</taxon>
        <taxon>Bacillati</taxon>
        <taxon>Actinomycetota</taxon>
        <taxon>Actinomycetes</taxon>
        <taxon>Micromonosporales</taxon>
        <taxon>Micromonosporaceae</taxon>
        <taxon>Micromonospora</taxon>
    </lineage>
</organism>
<protein>
    <submittedName>
        <fullName evidence="2">Uncharacterized protein</fullName>
    </submittedName>
</protein>
<reference evidence="2 3" key="1">
    <citation type="submission" date="2018-08" db="EMBL/GenBank/DDBJ databases">
        <title>Jishengella sp. nov., isolated from a root of Azadirachta indica A. Juss. var. siamensis Valenton.</title>
        <authorList>
            <person name="Kuncharoen N."/>
            <person name="Tanasupawat S."/>
            <person name="Kudo T."/>
            <person name="Ohkuma M."/>
        </authorList>
    </citation>
    <scope>NUCLEOTIDE SEQUENCE [LARGE SCALE GENOMIC DNA]</scope>
    <source>
        <strain evidence="2 3">AZ1-13</strain>
    </source>
</reference>
<keyword evidence="3" id="KW-1185">Reference proteome</keyword>
<comment type="caution">
    <text evidence="2">The sequence shown here is derived from an EMBL/GenBank/DDBJ whole genome shotgun (WGS) entry which is preliminary data.</text>
</comment>